<name>A0A6G9XP75_NOCBR</name>
<dbReference type="Proteomes" id="UP000501705">
    <property type="component" value="Chromosome"/>
</dbReference>
<reference evidence="1 2" key="1">
    <citation type="journal article" date="2019" name="ACS Chem. Biol.">
        <title>Identification and Mobilization of a Cryptic Antibiotic Biosynthesis Gene Locus from a Human-Pathogenic Nocardia Isolate.</title>
        <authorList>
            <person name="Herisse M."/>
            <person name="Ishida K."/>
            <person name="Porter J.L."/>
            <person name="Howden B."/>
            <person name="Hertweck C."/>
            <person name="Stinear T.P."/>
            <person name="Pidot S.J."/>
        </authorList>
    </citation>
    <scope>NUCLEOTIDE SEQUENCE [LARGE SCALE GENOMIC DNA]</scope>
    <source>
        <strain evidence="1 2">AUSMDU00024985</strain>
    </source>
</reference>
<proteinExistence type="predicted"/>
<dbReference type="AlphaFoldDB" id="A0A6G9XP75"/>
<evidence type="ECO:0000313" key="1">
    <source>
        <dbReference type="EMBL" id="QIS02708.1"/>
    </source>
</evidence>
<dbReference type="RefSeq" id="WP_167461788.1">
    <property type="nucleotide sequence ID" value="NZ_CP046171.1"/>
</dbReference>
<protein>
    <submittedName>
        <fullName evidence="1">Uncharacterized protein</fullName>
    </submittedName>
</protein>
<dbReference type="EMBL" id="CP046171">
    <property type="protein sequence ID" value="QIS02708.1"/>
    <property type="molecule type" value="Genomic_DNA"/>
</dbReference>
<sequence length="75" mass="8176">MTVPEDVAATLDQWVQTGVIESVSQFVADTVTRRASRTESLTRWEKAIGGRPSAELIDRVRASHGLPPRIDDSAA</sequence>
<gene>
    <name evidence="1" type="ORF">F5X71_10580</name>
</gene>
<evidence type="ECO:0000313" key="2">
    <source>
        <dbReference type="Proteomes" id="UP000501705"/>
    </source>
</evidence>
<accession>A0A6G9XP75</accession>
<organism evidence="1 2">
    <name type="scientific">Nocardia brasiliensis</name>
    <dbReference type="NCBI Taxonomy" id="37326"/>
    <lineage>
        <taxon>Bacteria</taxon>
        <taxon>Bacillati</taxon>
        <taxon>Actinomycetota</taxon>
        <taxon>Actinomycetes</taxon>
        <taxon>Mycobacteriales</taxon>
        <taxon>Nocardiaceae</taxon>
        <taxon>Nocardia</taxon>
    </lineage>
</organism>